<organism evidence="1 2">
    <name type="scientific">Trypanosoma equiperdum</name>
    <dbReference type="NCBI Taxonomy" id="5694"/>
    <lineage>
        <taxon>Eukaryota</taxon>
        <taxon>Discoba</taxon>
        <taxon>Euglenozoa</taxon>
        <taxon>Kinetoplastea</taxon>
        <taxon>Metakinetoplastina</taxon>
        <taxon>Trypanosomatida</taxon>
        <taxon>Trypanosomatidae</taxon>
        <taxon>Trypanosoma</taxon>
    </lineage>
</organism>
<sequence>MQKAVAAKPQIQKKVSERTLSALISETAITDFAERQAMATSKAKTQPLKPAEVAKLLFGVEQTDVKAVFIDKLIKDSTEIGSGDQKIEGTTADLSKNNFAKAVAYFYSKNMKKYSQYSRNKT</sequence>
<dbReference type="Proteomes" id="UP000195570">
    <property type="component" value="Unassembled WGS sequence"/>
</dbReference>
<dbReference type="VEuPathDB" id="TriTrypDB:TEOVI_000862500"/>
<reference evidence="1" key="1">
    <citation type="submission" date="2016-09" db="EMBL/GenBank/DDBJ databases">
        <authorList>
            <person name="Hebert L."/>
            <person name="Moumen B."/>
        </authorList>
    </citation>
    <scope>NUCLEOTIDE SEQUENCE [LARGE SCALE GENOMIC DNA]</scope>
    <source>
        <strain evidence="1">OVI</strain>
    </source>
</reference>
<name>A0A1G4IL08_TRYEQ</name>
<dbReference type="GeneID" id="92382559"/>
<dbReference type="RefSeq" id="XP_067083475.1">
    <property type="nucleotide sequence ID" value="XM_067227374.1"/>
</dbReference>
<evidence type="ECO:0000313" key="1">
    <source>
        <dbReference type="EMBL" id="SCU73046.1"/>
    </source>
</evidence>
<proteinExistence type="predicted"/>
<gene>
    <name evidence="1" type="ORF">TEOVI_000862500</name>
</gene>
<keyword evidence="2" id="KW-1185">Reference proteome</keyword>
<protein>
    <recommendedName>
        <fullName evidence="3">Trypanosome variant surface glycoprotein (A-type)</fullName>
    </recommendedName>
</protein>
<dbReference type="AlphaFoldDB" id="A0A1G4IL08"/>
<comment type="caution">
    <text evidence="1">The sequence shown here is derived from an EMBL/GenBank/DDBJ whole genome shotgun (WGS) entry which is preliminary data.</text>
</comment>
<accession>A0A1G4IL08</accession>
<evidence type="ECO:0008006" key="3">
    <source>
        <dbReference type="Google" id="ProtNLM"/>
    </source>
</evidence>
<dbReference type="EMBL" id="CZPT02001977">
    <property type="protein sequence ID" value="SCU73046.1"/>
    <property type="molecule type" value="Genomic_DNA"/>
</dbReference>
<evidence type="ECO:0000313" key="2">
    <source>
        <dbReference type="Proteomes" id="UP000195570"/>
    </source>
</evidence>